<dbReference type="SMART" id="SM01022">
    <property type="entry name" value="ASCH"/>
    <property type="match status" value="1"/>
</dbReference>
<organism evidence="2">
    <name type="scientific">Thermofilum pendens</name>
    <dbReference type="NCBI Taxonomy" id="2269"/>
    <lineage>
        <taxon>Archaea</taxon>
        <taxon>Thermoproteota</taxon>
        <taxon>Thermoprotei</taxon>
        <taxon>Thermofilales</taxon>
        <taxon>Thermofilaceae</taxon>
        <taxon>Thermofilum</taxon>
    </lineage>
</organism>
<protein>
    <submittedName>
        <fullName evidence="2">ASCH domain-containing protein</fullName>
    </submittedName>
</protein>
<accession>A0A7J3X6D7</accession>
<proteinExistence type="predicted"/>
<dbReference type="AlphaFoldDB" id="A0A7J3X6D7"/>
<name>A0A7J3X6D7_THEPE</name>
<dbReference type="PANTHER" id="PTHR42250">
    <property type="entry name" value="ASCH DOMAIN-CONTAINING PROTEIN"/>
    <property type="match status" value="1"/>
</dbReference>
<dbReference type="Gene3D" id="2.30.130.30">
    <property type="entry name" value="Hypothetical protein"/>
    <property type="match status" value="1"/>
</dbReference>
<dbReference type="PANTHER" id="PTHR42250:SF1">
    <property type="entry name" value="ASCH DOMAIN-CONTAINING PROTEIN"/>
    <property type="match status" value="1"/>
</dbReference>
<gene>
    <name evidence="2" type="ORF">ENM88_03070</name>
</gene>
<dbReference type="InterPro" id="IPR007374">
    <property type="entry name" value="ASCH_domain"/>
</dbReference>
<evidence type="ECO:0000259" key="1">
    <source>
        <dbReference type="SMART" id="SM01022"/>
    </source>
</evidence>
<dbReference type="SUPFAM" id="SSF88697">
    <property type="entry name" value="PUA domain-like"/>
    <property type="match status" value="1"/>
</dbReference>
<reference evidence="2" key="1">
    <citation type="journal article" date="2020" name="mSystems">
        <title>Genome- and Community-Level Interaction Insights into Carbon Utilization and Element Cycling Functions of Hydrothermarchaeota in Hydrothermal Sediment.</title>
        <authorList>
            <person name="Zhou Z."/>
            <person name="Liu Y."/>
            <person name="Xu W."/>
            <person name="Pan J."/>
            <person name="Luo Z.H."/>
            <person name="Li M."/>
        </authorList>
    </citation>
    <scope>NUCLEOTIDE SEQUENCE [LARGE SCALE GENOMIC DNA]</scope>
    <source>
        <strain evidence="2">SpSt-1125</strain>
    </source>
</reference>
<dbReference type="CDD" id="cd06552">
    <property type="entry name" value="ASCH_yqfb_like"/>
    <property type="match status" value="1"/>
</dbReference>
<dbReference type="InterPro" id="IPR015947">
    <property type="entry name" value="PUA-like_sf"/>
</dbReference>
<dbReference type="Pfam" id="PF04266">
    <property type="entry name" value="ASCH"/>
    <property type="match status" value="1"/>
</dbReference>
<comment type="caution">
    <text evidence="2">The sequence shown here is derived from an EMBL/GenBank/DDBJ whole genome shotgun (WGS) entry which is preliminary data.</text>
</comment>
<dbReference type="EMBL" id="DRZM01000090">
    <property type="protein sequence ID" value="HHP04714.1"/>
    <property type="molecule type" value="Genomic_DNA"/>
</dbReference>
<feature type="domain" description="ASCH" evidence="1">
    <location>
        <begin position="15"/>
        <end position="113"/>
    </location>
</feature>
<sequence length="198" mass="22242">MKISGAQRYRLGKILHFKRRYVEALLRGSKVTTIRRGIVTPTQDRVFLEADGKVLGEARISSLRFTRLGDLTDADAQRDGFSSKEELLSALREIYPDIKQDDWVTVISLEDVTRYSKPIPLEELRERAPDNLEEIARLALAHGVASTLEERRFYALLVSGKRMEEAAAESGLGAAGARRSLKKVLKMLRSLGAVRDET</sequence>
<evidence type="ECO:0000313" key="2">
    <source>
        <dbReference type="EMBL" id="HHP04714.1"/>
    </source>
</evidence>